<dbReference type="PATRIC" id="fig|518642.10.peg.4189"/>
<dbReference type="InterPro" id="IPR038766">
    <property type="entry name" value="Membrane_comp_ABC_pdt"/>
</dbReference>
<comment type="caution">
    <text evidence="9">The sequence shown here is derived from an EMBL/GenBank/DDBJ whole genome shotgun (WGS) entry which is preliminary data.</text>
</comment>
<dbReference type="EMBL" id="LJGW01000299">
    <property type="protein sequence ID" value="OEV10413.1"/>
    <property type="molecule type" value="Genomic_DNA"/>
</dbReference>
<gene>
    <name evidence="9" type="ORF">AN218_17650</name>
</gene>
<feature type="transmembrane region" description="Helical" evidence="7">
    <location>
        <begin position="369"/>
        <end position="390"/>
    </location>
</feature>
<feature type="transmembrane region" description="Helical" evidence="7">
    <location>
        <begin position="296"/>
        <end position="317"/>
    </location>
</feature>
<evidence type="ECO:0000256" key="1">
    <source>
        <dbReference type="ARBA" id="ARBA00004651"/>
    </source>
</evidence>
<evidence type="ECO:0000256" key="5">
    <source>
        <dbReference type="ARBA" id="ARBA00023136"/>
    </source>
</evidence>
<keyword evidence="2" id="KW-1003">Cell membrane</keyword>
<dbReference type="GO" id="GO:0005886">
    <property type="term" value="C:plasma membrane"/>
    <property type="evidence" value="ECO:0007669"/>
    <property type="project" value="UniProtKB-SubCell"/>
</dbReference>
<dbReference type="InterPro" id="IPR003838">
    <property type="entry name" value="ABC3_permease_C"/>
</dbReference>
<evidence type="ECO:0000256" key="6">
    <source>
        <dbReference type="SAM" id="MobiDB-lite"/>
    </source>
</evidence>
<reference evidence="9 10" key="1">
    <citation type="journal article" date="2016" name="Front. Microbiol.">
        <title>Comparative Genomics Analysis of Streptomyces Species Reveals Their Adaptation to the Marine Environment and Their Diversity at the Genomic Level.</title>
        <authorList>
            <person name="Tian X."/>
            <person name="Zhang Z."/>
            <person name="Yang T."/>
            <person name="Chen M."/>
            <person name="Li J."/>
            <person name="Chen F."/>
            <person name="Yang J."/>
            <person name="Li W."/>
            <person name="Zhang B."/>
            <person name="Zhang Z."/>
            <person name="Wu J."/>
            <person name="Zhang C."/>
            <person name="Long L."/>
            <person name="Xiao J."/>
        </authorList>
    </citation>
    <scope>NUCLEOTIDE SEQUENCE [LARGE SCALE GENOMIC DNA]</scope>
    <source>
        <strain evidence="9 10">SCSIO 10429</strain>
    </source>
</reference>
<dbReference type="PANTHER" id="PTHR30287">
    <property type="entry name" value="MEMBRANE COMPONENT OF PREDICTED ABC SUPERFAMILY METABOLITE UPTAKE TRANSPORTER"/>
    <property type="match status" value="1"/>
</dbReference>
<accession>A0A1E7L2Z3</accession>
<feature type="transmembrane region" description="Helical" evidence="7">
    <location>
        <begin position="30"/>
        <end position="53"/>
    </location>
</feature>
<keyword evidence="10" id="KW-1185">Reference proteome</keyword>
<organism evidence="9 10">
    <name type="scientific">Streptomyces nanshensis</name>
    <dbReference type="NCBI Taxonomy" id="518642"/>
    <lineage>
        <taxon>Bacteria</taxon>
        <taxon>Bacillati</taxon>
        <taxon>Actinomycetota</taxon>
        <taxon>Actinomycetes</taxon>
        <taxon>Kitasatosporales</taxon>
        <taxon>Streptomycetaceae</taxon>
        <taxon>Streptomyces</taxon>
    </lineage>
</organism>
<feature type="domain" description="ABC3 transporter permease C-terminal" evidence="8">
    <location>
        <begin position="664"/>
        <end position="776"/>
    </location>
</feature>
<keyword evidence="3 7" id="KW-0812">Transmembrane</keyword>
<proteinExistence type="predicted"/>
<name>A0A1E7L2Z3_9ACTN</name>
<feature type="transmembrane region" description="Helical" evidence="7">
    <location>
        <begin position="255"/>
        <end position="276"/>
    </location>
</feature>
<feature type="transmembrane region" description="Helical" evidence="7">
    <location>
        <begin position="708"/>
        <end position="734"/>
    </location>
</feature>
<feature type="region of interest" description="Disordered" evidence="6">
    <location>
        <begin position="535"/>
        <end position="554"/>
    </location>
</feature>
<evidence type="ECO:0000313" key="9">
    <source>
        <dbReference type="EMBL" id="OEV10413.1"/>
    </source>
</evidence>
<keyword evidence="5 7" id="KW-0472">Membrane</keyword>
<feature type="non-terminal residue" evidence="9">
    <location>
        <position position="1"/>
    </location>
</feature>
<keyword evidence="4 7" id="KW-1133">Transmembrane helix</keyword>
<evidence type="ECO:0000256" key="3">
    <source>
        <dbReference type="ARBA" id="ARBA00022692"/>
    </source>
</evidence>
<feature type="transmembrane region" description="Helical" evidence="7">
    <location>
        <begin position="746"/>
        <end position="772"/>
    </location>
</feature>
<evidence type="ECO:0000313" key="10">
    <source>
        <dbReference type="Proteomes" id="UP000176005"/>
    </source>
</evidence>
<sequence length="783" mass="82502">RGSGAAGPGEWARDLALGARFATSGGRQGWLRTLLTAVGVALGVAVLLLAAAVPELIRSNGERSEARSGAFTEESVDRSAYSVLTKDANNRYHGDQLYGRLLQADGSSPATPPGLDHIPAPGEMAVSPALKRLLDSPDGKALAERLDAKVVGTIGDDGLLGPYELAFYKGADDLSEAHGAVRVDKFGSPVEEAPLEPALLLLVVVACAVLVMPVAIFIATAVRFGGEQRDSRLAALRLIGADVATARRMAAGETLVGALLGLLLGGWFFLLGRAFIGHIVLFRISVFPEDVTPGPLLGLLIAVGVPLTAVAVTIFALRGVAIEPLGLVRKSEQRKRRLWWRLLPPAAGAALLLPLAGSLQNSAGDVAEAQVISGVVLLLSGIVLLLPWLVERIVGRLLGGPLSWQLAVRRLQLNSGNATRAVSGITVAVAGAIALQLLFSVVQVGEENNENLSGAQTQIDVYGPQSSLAAAERLTRSLKETEGVTEASGYLQSWVELRGSEDGAEVQVAGCRTLRALAHVGECRDGDVFLARPKKGEGAEGMEGDPSPRVKPGMQLTLDKTPGDDSQKGEYTWRVPDSARSVRSIKPPEGVAADGLLVTPSVLDEKRLESPSFQGWAITERTGKALEELRTTVFRTDPSFTLWESADQETAEDVGTLTSAVLAASVAVLLLIGASMTVSMLEQLRERKRQLSVLVAFGTKRSTLGVSVLWQTAVPVVLGIGLAVAFGLGLGWALLRMTSDEGGADWLVFLPTAAAGAGVIALVTLVSLPFLWRMMRPDGLRTE</sequence>
<evidence type="ECO:0000259" key="8">
    <source>
        <dbReference type="Pfam" id="PF02687"/>
    </source>
</evidence>
<feature type="transmembrane region" description="Helical" evidence="7">
    <location>
        <begin position="338"/>
        <end position="357"/>
    </location>
</feature>
<dbReference type="Proteomes" id="UP000176005">
    <property type="component" value="Unassembled WGS sequence"/>
</dbReference>
<evidence type="ECO:0000256" key="2">
    <source>
        <dbReference type="ARBA" id="ARBA00022475"/>
    </source>
</evidence>
<evidence type="ECO:0000256" key="4">
    <source>
        <dbReference type="ARBA" id="ARBA00022989"/>
    </source>
</evidence>
<protein>
    <recommendedName>
        <fullName evidence="8">ABC3 transporter permease C-terminal domain-containing protein</fullName>
    </recommendedName>
</protein>
<dbReference type="PANTHER" id="PTHR30287:SF1">
    <property type="entry name" value="INNER MEMBRANE PROTEIN"/>
    <property type="match status" value="1"/>
</dbReference>
<feature type="transmembrane region" description="Helical" evidence="7">
    <location>
        <begin position="418"/>
        <end position="439"/>
    </location>
</feature>
<feature type="transmembrane region" description="Helical" evidence="7">
    <location>
        <begin position="660"/>
        <end position="681"/>
    </location>
</feature>
<dbReference type="AlphaFoldDB" id="A0A1E7L2Z3"/>
<feature type="transmembrane region" description="Helical" evidence="7">
    <location>
        <begin position="198"/>
        <end position="222"/>
    </location>
</feature>
<dbReference type="RefSeq" id="WP_338059627.1">
    <property type="nucleotide sequence ID" value="NZ_LJGW01000299.1"/>
</dbReference>
<evidence type="ECO:0000256" key="7">
    <source>
        <dbReference type="SAM" id="Phobius"/>
    </source>
</evidence>
<feature type="domain" description="ABC3 transporter permease C-terminal" evidence="8">
    <location>
        <begin position="208"/>
        <end position="310"/>
    </location>
</feature>
<comment type="subcellular location">
    <subcellularLocation>
        <location evidence="1">Cell membrane</location>
        <topology evidence="1">Multi-pass membrane protein</topology>
    </subcellularLocation>
</comment>
<dbReference type="Pfam" id="PF02687">
    <property type="entry name" value="FtsX"/>
    <property type="match status" value="2"/>
</dbReference>